<evidence type="ECO:0000313" key="1">
    <source>
        <dbReference type="EMBL" id="EKE36868.1"/>
    </source>
</evidence>
<accession>K2GPJ4</accession>
<evidence type="ECO:0000313" key="2">
    <source>
        <dbReference type="Proteomes" id="UP000006769"/>
    </source>
</evidence>
<dbReference type="Proteomes" id="UP000006769">
    <property type="component" value="Unassembled WGS sequence"/>
</dbReference>
<dbReference type="GeneID" id="20074283"/>
<name>K2GPJ4_ENTNP</name>
<protein>
    <submittedName>
        <fullName evidence="1">Peroxiredoxin, putative</fullName>
    </submittedName>
</protein>
<dbReference type="AlphaFoldDB" id="K2GPJ4"/>
<dbReference type="VEuPathDB" id="AmoebaDB:ENU1_123450"/>
<gene>
    <name evidence="1" type="ORF">ENU1_123450</name>
</gene>
<feature type="non-terminal residue" evidence="1">
    <location>
        <position position="41"/>
    </location>
</feature>
<sequence>AYCPCGSIKDIDINEYRRKICCIIVLSIVLDTCLSNRNDWI</sequence>
<reference evidence="1 2" key="1">
    <citation type="submission" date="2011-11" db="EMBL/GenBank/DDBJ databases">
        <authorList>
            <person name="Hannick L."/>
            <person name="Karamycheva S."/>
            <person name="Lorenzi H."/>
            <person name="Caler E."/>
        </authorList>
    </citation>
    <scope>NUCLEOTIDE SEQUENCE [LARGE SCALE GENOMIC DNA]</scope>
    <source>
        <strain evidence="1 2">P19</strain>
    </source>
</reference>
<dbReference type="RefSeq" id="XP_008860797.1">
    <property type="nucleotide sequence ID" value="XM_008862575.1"/>
</dbReference>
<feature type="non-terminal residue" evidence="1">
    <location>
        <position position="1"/>
    </location>
</feature>
<organism evidence="1 2">
    <name type="scientific">Entamoeba nuttalli (strain P19)</name>
    <name type="common">Amoeba</name>
    <dbReference type="NCBI Taxonomy" id="1076696"/>
    <lineage>
        <taxon>Eukaryota</taxon>
        <taxon>Amoebozoa</taxon>
        <taxon>Evosea</taxon>
        <taxon>Archamoebae</taxon>
        <taxon>Mastigamoebida</taxon>
        <taxon>Entamoebidae</taxon>
        <taxon>Entamoeba</taxon>
    </lineage>
</organism>
<proteinExistence type="predicted"/>
<dbReference type="EMBL" id="JH930330">
    <property type="protein sequence ID" value="EKE36868.1"/>
    <property type="molecule type" value="Genomic_DNA"/>
</dbReference>